<evidence type="ECO:0000313" key="3">
    <source>
        <dbReference type="Proteomes" id="UP000651475"/>
    </source>
</evidence>
<name>A0ABR7DPL2_9BACT</name>
<protein>
    <submittedName>
        <fullName evidence="2">AAA family ATPase</fullName>
    </submittedName>
</protein>
<dbReference type="SMART" id="SM00382">
    <property type="entry name" value="AAA"/>
    <property type="match status" value="1"/>
</dbReference>
<accession>A0ABR7DPL2</accession>
<comment type="caution">
    <text evidence="2">The sequence shown here is derived from an EMBL/GenBank/DDBJ whole genome shotgun (WGS) entry which is preliminary data.</text>
</comment>
<evidence type="ECO:0000259" key="1">
    <source>
        <dbReference type="SMART" id="SM00382"/>
    </source>
</evidence>
<organism evidence="2 3">
    <name type="scientific">Parabacteroides hominis</name>
    <dbReference type="NCBI Taxonomy" id="2763057"/>
    <lineage>
        <taxon>Bacteria</taxon>
        <taxon>Pseudomonadati</taxon>
        <taxon>Bacteroidota</taxon>
        <taxon>Bacteroidia</taxon>
        <taxon>Bacteroidales</taxon>
        <taxon>Tannerellaceae</taxon>
        <taxon>Parabacteroides</taxon>
    </lineage>
</organism>
<sequence>MQNLYRNFRLQLELASTDFIRFLHDKIAWDSRLIAIVGSRGVGKTTLLLQHIKKYEKPEDVLYITADDFYFTNHRLFDLAYQFYTQGGKKLFIDEIHKYKELLYALAQSVPFKPNYTKLERDLEISRNTLPDYLLYLEKAGLINLLREKANGIKVLEKIGKIYLSNTDIAYMLSDTPPDIGNIRETVFFTWMRVGHFITSSPISDFEIDGLTFEVGGRNKKKAQIKNAVEGYIVKDDMEYAYQNEIPLWMFGFIY</sequence>
<reference evidence="2 3" key="1">
    <citation type="submission" date="2020-08" db="EMBL/GenBank/DDBJ databases">
        <title>Genome public.</title>
        <authorList>
            <person name="Liu C."/>
            <person name="Sun Q."/>
        </authorList>
    </citation>
    <scope>NUCLEOTIDE SEQUENCE [LARGE SCALE GENOMIC DNA]</scope>
    <source>
        <strain evidence="2 3">NSJ-79</strain>
    </source>
</reference>
<dbReference type="SUPFAM" id="SSF52540">
    <property type="entry name" value="P-loop containing nucleoside triphosphate hydrolases"/>
    <property type="match status" value="1"/>
</dbReference>
<dbReference type="InterPro" id="IPR041682">
    <property type="entry name" value="AAA_14"/>
</dbReference>
<dbReference type="InterPro" id="IPR003593">
    <property type="entry name" value="AAA+_ATPase"/>
</dbReference>
<dbReference type="PANTHER" id="PTHR42990:SF1">
    <property type="entry name" value="AAA+ ATPASE DOMAIN-CONTAINING PROTEIN"/>
    <property type="match status" value="1"/>
</dbReference>
<dbReference type="InterPro" id="IPR027417">
    <property type="entry name" value="P-loop_NTPase"/>
</dbReference>
<dbReference type="EMBL" id="JACOOJ010000019">
    <property type="protein sequence ID" value="MBC5633379.1"/>
    <property type="molecule type" value="Genomic_DNA"/>
</dbReference>
<feature type="domain" description="AAA+ ATPase" evidence="1">
    <location>
        <begin position="30"/>
        <end position="141"/>
    </location>
</feature>
<gene>
    <name evidence="2" type="ORF">H8S65_11475</name>
</gene>
<keyword evidence="3" id="KW-1185">Reference proteome</keyword>
<dbReference type="Pfam" id="PF13173">
    <property type="entry name" value="AAA_14"/>
    <property type="match status" value="1"/>
</dbReference>
<dbReference type="PANTHER" id="PTHR42990">
    <property type="entry name" value="ATPASE"/>
    <property type="match status" value="1"/>
</dbReference>
<evidence type="ECO:0000313" key="2">
    <source>
        <dbReference type="EMBL" id="MBC5633379.1"/>
    </source>
</evidence>
<dbReference type="Proteomes" id="UP000651475">
    <property type="component" value="Unassembled WGS sequence"/>
</dbReference>
<dbReference type="RefSeq" id="WP_186930161.1">
    <property type="nucleotide sequence ID" value="NZ_JACOOJ010000019.1"/>
</dbReference>
<proteinExistence type="predicted"/>
<dbReference type="Gene3D" id="3.40.50.300">
    <property type="entry name" value="P-loop containing nucleotide triphosphate hydrolases"/>
    <property type="match status" value="1"/>
</dbReference>